<comment type="subunit">
    <text evidence="3">Homodimer. Interacts with LigD.</text>
</comment>
<dbReference type="GO" id="GO:0003690">
    <property type="term" value="F:double-stranded DNA binding"/>
    <property type="evidence" value="ECO:0007669"/>
    <property type="project" value="UniProtKB-UniRule"/>
</dbReference>
<gene>
    <name evidence="3" type="primary">ku</name>
    <name evidence="5" type="ORF">KILIM_093_00130</name>
</gene>
<evidence type="ECO:0000256" key="3">
    <source>
        <dbReference type="HAMAP-Rule" id="MF_01875"/>
    </source>
</evidence>
<dbReference type="SUPFAM" id="SSF100939">
    <property type="entry name" value="SPOC domain-like"/>
    <property type="match status" value="1"/>
</dbReference>
<feature type="domain" description="Ku" evidence="4">
    <location>
        <begin position="56"/>
        <end position="184"/>
    </location>
</feature>
<dbReference type="SMART" id="SM00559">
    <property type="entry name" value="Ku78"/>
    <property type="match status" value="1"/>
</dbReference>
<dbReference type="GO" id="GO:0006303">
    <property type="term" value="P:double-strand break repair via nonhomologous end joining"/>
    <property type="evidence" value="ECO:0007669"/>
    <property type="project" value="UniProtKB-UniRule"/>
</dbReference>
<evidence type="ECO:0000313" key="6">
    <source>
        <dbReference type="Proteomes" id="UP000008366"/>
    </source>
</evidence>
<dbReference type="eggNOG" id="COG1273">
    <property type="taxonomic scope" value="Bacteria"/>
</dbReference>
<evidence type="ECO:0000256" key="2">
    <source>
        <dbReference type="ARBA" id="ARBA00023172"/>
    </source>
</evidence>
<protein>
    <recommendedName>
        <fullName evidence="3">Non-homologous end joining protein Ku</fullName>
    </recommendedName>
</protein>
<dbReference type="InterPro" id="IPR006164">
    <property type="entry name" value="DNA_bd_Ku70/Ku80"/>
</dbReference>
<dbReference type="GO" id="GO:0006310">
    <property type="term" value="P:DNA recombination"/>
    <property type="evidence" value="ECO:0007669"/>
    <property type="project" value="UniProtKB-KW"/>
</dbReference>
<dbReference type="STRING" id="1184609.KILIM_093_00130"/>
<keyword evidence="1 3" id="KW-0238">DNA-binding</keyword>
<dbReference type="PIRSF" id="PIRSF006493">
    <property type="entry name" value="Prok_Ku"/>
    <property type="match status" value="1"/>
</dbReference>
<sequence length="266" mass="29293">MLGDMRAMWKGAVSFGLVSVPVRLYSATESHDLQFRQVRASDGSRIRYRRVAEADGEEVVYRDIAKGYETDDGRMVILTDTDLASLPIRSSKEISVEKFVPADQIDPILLDRAYYLEPDSAAVKPYALLREALRDSDRVAVVTVSVRTRLTTAVLRVRGDVIVMQTMLWPDEVRAADFPVLDDVPEPKPAETAMATMLVDSMAGDFTPEEYEDDYAQAVHDLVATKLSGGESVEKPAEPDDGAEVVDLLAALQQSVERAKAAREAG</sequence>
<dbReference type="Gene3D" id="2.40.290.10">
    <property type="match status" value="1"/>
</dbReference>
<keyword evidence="2 3" id="KW-0233">DNA recombination</keyword>
<keyword evidence="3" id="KW-0227">DNA damage</keyword>
<dbReference type="AlphaFoldDB" id="K6WVZ2"/>
<dbReference type="EMBL" id="BAHD01000093">
    <property type="protein sequence ID" value="GAB97996.1"/>
    <property type="molecule type" value="Genomic_DNA"/>
</dbReference>
<comment type="function">
    <text evidence="3">With LigD forms a non-homologous end joining (NHEJ) DNA repair enzyme, which repairs dsDNA breaks with reduced fidelity. Binds linear dsDNA with 5'- and 3'- overhangs but not closed circular dsDNA nor ssDNA. Recruits and stimulates the ligase activity of LigD.</text>
</comment>
<dbReference type="Proteomes" id="UP000008366">
    <property type="component" value="Unassembled WGS sequence"/>
</dbReference>
<comment type="similarity">
    <text evidence="3">Belongs to the prokaryotic Ku family.</text>
</comment>
<name>K6WVZ2_9MICO</name>
<dbReference type="PANTHER" id="PTHR41251">
    <property type="entry name" value="NON-HOMOLOGOUS END JOINING PROTEIN KU"/>
    <property type="match status" value="1"/>
</dbReference>
<dbReference type="CDD" id="cd00789">
    <property type="entry name" value="KU_like"/>
    <property type="match status" value="1"/>
</dbReference>
<keyword evidence="6" id="KW-1185">Reference proteome</keyword>
<dbReference type="InterPro" id="IPR016194">
    <property type="entry name" value="SPOC-like_C_dom_sf"/>
</dbReference>
<evidence type="ECO:0000259" key="4">
    <source>
        <dbReference type="SMART" id="SM00559"/>
    </source>
</evidence>
<organism evidence="5 6">
    <name type="scientific">Kineosphaera limosa NBRC 100340</name>
    <dbReference type="NCBI Taxonomy" id="1184609"/>
    <lineage>
        <taxon>Bacteria</taxon>
        <taxon>Bacillati</taxon>
        <taxon>Actinomycetota</taxon>
        <taxon>Actinomycetes</taxon>
        <taxon>Micrococcales</taxon>
        <taxon>Dermatophilaceae</taxon>
        <taxon>Kineosphaera</taxon>
    </lineage>
</organism>
<comment type="caution">
    <text evidence="5">The sequence shown here is derived from an EMBL/GenBank/DDBJ whole genome shotgun (WGS) entry which is preliminary data.</text>
</comment>
<dbReference type="InterPro" id="IPR009187">
    <property type="entry name" value="Prok_Ku"/>
</dbReference>
<dbReference type="FunFam" id="2.40.290.10:FF:000004">
    <property type="entry name" value="Non-homologous end joining protein Ku"/>
    <property type="match status" value="1"/>
</dbReference>
<reference evidence="5 6" key="1">
    <citation type="submission" date="2012-08" db="EMBL/GenBank/DDBJ databases">
        <title>Whole genome shotgun sequence of Kineosphaera limosa NBRC 100340.</title>
        <authorList>
            <person name="Yoshida I."/>
            <person name="Isaki S."/>
            <person name="Hosoyama A."/>
            <person name="Tsuchikane K."/>
            <person name="Katsumata H."/>
            <person name="Ando Y."/>
            <person name="Ohji S."/>
            <person name="Hamada M."/>
            <person name="Tamura T."/>
            <person name="Yamazoe A."/>
            <person name="Yamazaki S."/>
            <person name="Fujita N."/>
        </authorList>
    </citation>
    <scope>NUCLEOTIDE SEQUENCE [LARGE SCALE GENOMIC DNA]</scope>
    <source>
        <strain evidence="5 6">NBRC 100340</strain>
    </source>
</reference>
<dbReference type="HAMAP" id="MF_01875">
    <property type="entry name" value="Prokaryotic_Ku"/>
    <property type="match status" value="1"/>
</dbReference>
<evidence type="ECO:0000256" key="1">
    <source>
        <dbReference type="ARBA" id="ARBA00023125"/>
    </source>
</evidence>
<proteinExistence type="inferred from homology"/>
<dbReference type="PANTHER" id="PTHR41251:SF1">
    <property type="entry name" value="NON-HOMOLOGOUS END JOINING PROTEIN KU"/>
    <property type="match status" value="1"/>
</dbReference>
<dbReference type="NCBIfam" id="TIGR02772">
    <property type="entry name" value="Ku_bact"/>
    <property type="match status" value="1"/>
</dbReference>
<dbReference type="Pfam" id="PF02735">
    <property type="entry name" value="Ku"/>
    <property type="match status" value="1"/>
</dbReference>
<keyword evidence="3" id="KW-0234">DNA repair</keyword>
<accession>K6WVZ2</accession>
<evidence type="ECO:0000313" key="5">
    <source>
        <dbReference type="EMBL" id="GAB97996.1"/>
    </source>
</evidence>